<dbReference type="AlphaFoldDB" id="A0A1R4A767"/>
<dbReference type="PROSITE" id="PS01045">
    <property type="entry name" value="SQUALEN_PHYTOEN_SYN_2"/>
    <property type="match status" value="1"/>
</dbReference>
<dbReference type="SUPFAM" id="SSF48576">
    <property type="entry name" value="Terpenoid synthases"/>
    <property type="match status" value="1"/>
</dbReference>
<dbReference type="InterPro" id="IPR033904">
    <property type="entry name" value="Trans_IPPS_HH"/>
</dbReference>
<dbReference type="GO" id="GO:0008299">
    <property type="term" value="P:isoprenoid biosynthetic process"/>
    <property type="evidence" value="ECO:0007669"/>
    <property type="project" value="UniProtKB-ARBA"/>
</dbReference>
<dbReference type="STRING" id="1673428.CPM_0974"/>
<dbReference type="PANTHER" id="PTHR31480">
    <property type="entry name" value="BIFUNCTIONAL LYCOPENE CYCLASE/PHYTOENE SYNTHASE"/>
    <property type="match status" value="1"/>
</dbReference>
<accession>A0A1R4A767</accession>
<name>A0A1R4A767_9ARCH</name>
<dbReference type="Proteomes" id="UP000187822">
    <property type="component" value="Chromosome I"/>
</dbReference>
<reference evidence="3" key="1">
    <citation type="submission" date="2016-06" db="EMBL/GenBank/DDBJ databases">
        <authorList>
            <person name="Toshchakov V.S."/>
        </authorList>
    </citation>
    <scope>NUCLEOTIDE SEQUENCE [LARGE SCALE GENOMIC DNA]</scope>
    <source>
        <strain>PM4 (JCM 30641</strain>
        <strain evidence="3">\VKM B-2940)</strain>
    </source>
</reference>
<keyword evidence="3" id="KW-1185">Reference proteome</keyword>
<dbReference type="InterPro" id="IPR008949">
    <property type="entry name" value="Isoprenoid_synthase_dom_sf"/>
</dbReference>
<dbReference type="CDD" id="cd00683">
    <property type="entry name" value="Trans_IPPS_HH"/>
    <property type="match status" value="1"/>
</dbReference>
<dbReference type="InterPro" id="IPR019845">
    <property type="entry name" value="Squalene/phytoene_synthase_CS"/>
</dbReference>
<dbReference type="InterPro" id="IPR002060">
    <property type="entry name" value="Squ/phyt_synthse"/>
</dbReference>
<gene>
    <name evidence="2" type="ORF">CPM_0974</name>
</gene>
<sequence>MSTNYEQKNKFNKKLKEIFRNGSKTYYNSSKKFPKDIREDVSILYGFVRVADNYVDSIPQKREEFLEFKEMTVRCLRGEKVDNDIIISMVDLCKRKNINEDFLISFLNSMESDMNKNVYYTVNETIDYMYGSAEVIGLIMSRIMDLDSESLHYARLLGRTMQYINFIRDLDEDQKLNRQYLPVEDMKTFGLDSLQYEEAIKNRDSFISFMRFEIDRYREWIDVAKEGFALIPRDCRIPIMTATDMYLWTAKVIYEDPLIVYRKKVKPFKIRIIASLLKNKLISSRLCKMKRDESTFRTMEEEFLSIKRNF</sequence>
<dbReference type="SFLD" id="SFLDS00005">
    <property type="entry name" value="Isoprenoid_Synthase_Type_I"/>
    <property type="match status" value="1"/>
</dbReference>
<keyword evidence="1" id="KW-0808">Transferase</keyword>
<evidence type="ECO:0000256" key="1">
    <source>
        <dbReference type="ARBA" id="ARBA00022679"/>
    </source>
</evidence>
<organism evidence="2 3">
    <name type="scientific">Cuniculiplasma divulgatum</name>
    <dbReference type="NCBI Taxonomy" id="1673428"/>
    <lineage>
        <taxon>Archaea</taxon>
        <taxon>Methanobacteriati</taxon>
        <taxon>Thermoplasmatota</taxon>
        <taxon>Thermoplasmata</taxon>
        <taxon>Thermoplasmatales</taxon>
        <taxon>Cuniculiplasmataceae</taxon>
        <taxon>Cuniculiplasma</taxon>
    </lineage>
</organism>
<dbReference type="EMBL" id="LT719092">
    <property type="protein sequence ID" value="SJK84815.1"/>
    <property type="molecule type" value="Genomic_DNA"/>
</dbReference>
<dbReference type="GO" id="GO:0051996">
    <property type="term" value="F:squalene synthase [NAD(P)H] activity"/>
    <property type="evidence" value="ECO:0007669"/>
    <property type="project" value="InterPro"/>
</dbReference>
<protein>
    <submittedName>
        <fullName evidence="2">Phytoene synthase</fullName>
    </submittedName>
</protein>
<evidence type="ECO:0000313" key="2">
    <source>
        <dbReference type="EMBL" id="SJK84815.1"/>
    </source>
</evidence>
<evidence type="ECO:0000313" key="3">
    <source>
        <dbReference type="Proteomes" id="UP000187822"/>
    </source>
</evidence>
<proteinExistence type="predicted"/>
<dbReference type="Pfam" id="PF00494">
    <property type="entry name" value="SQS_PSY"/>
    <property type="match status" value="1"/>
</dbReference>
<dbReference type="SFLD" id="SFLDG01018">
    <property type="entry name" value="Squalene/Phytoene_Synthase_Lik"/>
    <property type="match status" value="1"/>
</dbReference>
<dbReference type="OrthoDB" id="305023at2157"/>
<dbReference type="KEGG" id="cdiv:CPM_0974"/>
<dbReference type="Gene3D" id="1.10.600.10">
    <property type="entry name" value="Farnesyl Diphosphate Synthase"/>
    <property type="match status" value="1"/>
</dbReference>